<reference evidence="2 3" key="1">
    <citation type="submission" date="2019-11" db="EMBL/GenBank/DDBJ databases">
        <title>Comparative genomics of hydrocarbon-degrading Desulfosarcina strains.</title>
        <authorList>
            <person name="Watanabe M."/>
            <person name="Kojima H."/>
            <person name="Fukui M."/>
        </authorList>
    </citation>
    <scope>NUCLEOTIDE SEQUENCE [LARGE SCALE GENOMIC DNA]</scope>
    <source>
        <strain evidence="2 3">PL12</strain>
    </source>
</reference>
<dbReference type="AlphaFoldDB" id="A0A5K7Z1K6"/>
<feature type="signal peptide" evidence="1">
    <location>
        <begin position="1"/>
        <end position="23"/>
    </location>
</feature>
<dbReference type="EMBL" id="AP021874">
    <property type="protein sequence ID" value="BBO72374.1"/>
    <property type="molecule type" value="Genomic_DNA"/>
</dbReference>
<name>A0A5K7Z1K6_9BACT</name>
<accession>A0A5K7Z1K6</accession>
<organism evidence="2 3">
    <name type="scientific">Desulfosarcina alkanivorans</name>
    <dbReference type="NCBI Taxonomy" id="571177"/>
    <lineage>
        <taxon>Bacteria</taxon>
        <taxon>Pseudomonadati</taxon>
        <taxon>Thermodesulfobacteriota</taxon>
        <taxon>Desulfobacteria</taxon>
        <taxon>Desulfobacterales</taxon>
        <taxon>Desulfosarcinaceae</taxon>
        <taxon>Desulfosarcina</taxon>
    </lineage>
</organism>
<keyword evidence="1" id="KW-0732">Signal</keyword>
<sequence>MVLIKLAVLTVLTCLSFSGPVDAKMVVSGDYLLSVFDDEIEGASADHPEAGLVRISLDGSGGGTFQDLILSDDGSLESGPLNYTLHPTGAVKLLPGEGFIPGIASQNAQLLTFAETGENAPGFIFGIKKPDAALTMATKSYIAVQFSDDIDNPGPGQTADEPSVILMELTLGADGIGSFQDLYSSDGEIENGAFTYSIDSTPADGNLTVTIDLPPTESSIDHTGIISQDGSVFTFPLILAEERGILVGIEKSDGDMDASTARGRYLMSQFADEIDNPGLSQNADSPASGIIEMVLDGKGNGTFRELYTSRPEGLTGDGSFTYTLSVNGELTVNTPGGEALHGILSKDGDIFILAETSRDYPAINVGIKKTPSGSQSALFLLLDED</sequence>
<proteinExistence type="predicted"/>
<evidence type="ECO:0000313" key="3">
    <source>
        <dbReference type="Proteomes" id="UP000427906"/>
    </source>
</evidence>
<gene>
    <name evidence="2" type="ORF">DSCA_63040</name>
</gene>
<dbReference type="Proteomes" id="UP000427906">
    <property type="component" value="Chromosome"/>
</dbReference>
<dbReference type="KEGG" id="dalk:DSCA_63040"/>
<protein>
    <submittedName>
        <fullName evidence="2">Uncharacterized protein</fullName>
    </submittedName>
</protein>
<evidence type="ECO:0000313" key="2">
    <source>
        <dbReference type="EMBL" id="BBO72374.1"/>
    </source>
</evidence>
<feature type="chain" id="PRO_5024288107" evidence="1">
    <location>
        <begin position="24"/>
        <end position="385"/>
    </location>
</feature>
<evidence type="ECO:0000256" key="1">
    <source>
        <dbReference type="SAM" id="SignalP"/>
    </source>
</evidence>
<keyword evidence="3" id="KW-1185">Reference proteome</keyword>